<evidence type="ECO:0000256" key="1">
    <source>
        <dbReference type="ARBA" id="ARBA00023015"/>
    </source>
</evidence>
<dbReference type="Pfam" id="PF02311">
    <property type="entry name" value="AraC_binding"/>
    <property type="match status" value="1"/>
</dbReference>
<evidence type="ECO:0000259" key="4">
    <source>
        <dbReference type="PROSITE" id="PS01124"/>
    </source>
</evidence>
<dbReference type="Proteomes" id="UP000887043">
    <property type="component" value="Unassembled WGS sequence"/>
</dbReference>
<evidence type="ECO:0000313" key="8">
    <source>
        <dbReference type="Proteomes" id="UP000887043"/>
    </source>
</evidence>
<dbReference type="SUPFAM" id="SSF51182">
    <property type="entry name" value="RmlC-like cupins"/>
    <property type="match status" value="1"/>
</dbReference>
<comment type="caution">
    <text evidence="5">The sequence shown here is derived from an EMBL/GenBank/DDBJ whole genome shotgun (WGS) entry which is preliminary data.</text>
</comment>
<dbReference type="SUPFAM" id="SSF46689">
    <property type="entry name" value="Homeodomain-like"/>
    <property type="match status" value="2"/>
</dbReference>
<feature type="domain" description="HTH araC/xylS-type" evidence="4">
    <location>
        <begin position="171"/>
        <end position="268"/>
    </location>
</feature>
<protein>
    <submittedName>
        <fullName evidence="5">AraC family transcriptional regulator</fullName>
    </submittedName>
</protein>
<organism evidence="5 8">
    <name type="scientific">Segatella bryantii</name>
    <name type="common">Prevotella bryantii</name>
    <dbReference type="NCBI Taxonomy" id="77095"/>
    <lineage>
        <taxon>Bacteria</taxon>
        <taxon>Pseudomonadati</taxon>
        <taxon>Bacteroidota</taxon>
        <taxon>Bacteroidia</taxon>
        <taxon>Bacteroidales</taxon>
        <taxon>Prevotellaceae</taxon>
        <taxon>Segatella</taxon>
    </lineage>
</organism>
<dbReference type="InterPro" id="IPR018060">
    <property type="entry name" value="HTH_AraC"/>
</dbReference>
<dbReference type="AlphaFoldDB" id="A0AA37HW98"/>
<dbReference type="Proteomes" id="UP000216189">
    <property type="component" value="Unassembled WGS sequence"/>
</dbReference>
<dbReference type="GO" id="GO:0003700">
    <property type="term" value="F:DNA-binding transcription factor activity"/>
    <property type="evidence" value="ECO:0007669"/>
    <property type="project" value="InterPro"/>
</dbReference>
<keyword evidence="3" id="KW-0804">Transcription</keyword>
<sequence>MPMNEEQKKYLKKVSEASSEEILIKYTGREGMDLEKHIHEQYQIIFTLQGTLHITVEDKIYFVPECHICWIPAGKSHSLSSNNKAISLIIYYVPLKFHQNDQRKKFAIFNTNRWASENMHYISSMKTKLNDSTDKDTYTFALSFFRQMPLACKAYERPLKGIIATRDTRIEPALSYINEHLHEDIRLEDVARAAHMSIRTLSRLFHDIGIRYNNYLNYQRITHAIELMADGGLNINEIALETGFSCAANFNRTFKQIMGMTPTELFKRK</sequence>
<keyword evidence="1" id="KW-0805">Transcription regulation</keyword>
<dbReference type="InterPro" id="IPR009057">
    <property type="entry name" value="Homeodomain-like_sf"/>
</dbReference>
<keyword evidence="7" id="KW-1185">Reference proteome</keyword>
<dbReference type="InterPro" id="IPR003313">
    <property type="entry name" value="AraC-bd"/>
</dbReference>
<reference evidence="5" key="2">
    <citation type="submission" date="2021-08" db="EMBL/GenBank/DDBJ databases">
        <title>Prevotella lacticifex sp. nov., isolated from rumen of cow.</title>
        <authorList>
            <person name="Shinkai T."/>
            <person name="Ikeyama N."/>
            <person name="Kumagai M."/>
            <person name="Ohmori H."/>
            <person name="Sakamoto M."/>
            <person name="Ohkuma M."/>
            <person name="Mitsumori M."/>
        </authorList>
    </citation>
    <scope>NUCLEOTIDE SEQUENCE</scope>
    <source>
        <strain evidence="5">DSM 11371</strain>
    </source>
</reference>
<dbReference type="InterPro" id="IPR011051">
    <property type="entry name" value="RmlC_Cupin_sf"/>
</dbReference>
<dbReference type="InterPro" id="IPR014710">
    <property type="entry name" value="RmlC-like_jellyroll"/>
</dbReference>
<dbReference type="EMBL" id="BPTR01000001">
    <property type="protein sequence ID" value="GJG26809.1"/>
    <property type="molecule type" value="Genomic_DNA"/>
</dbReference>
<dbReference type="SMART" id="SM00342">
    <property type="entry name" value="HTH_ARAC"/>
    <property type="match status" value="1"/>
</dbReference>
<accession>A0AA37HW98</accession>
<gene>
    <name evidence="6" type="ORF">CIK91_09760</name>
    <name evidence="5" type="ORF">PRRU23_05090</name>
</gene>
<name>A0AA37HW98_SEGBR</name>
<evidence type="ECO:0000313" key="5">
    <source>
        <dbReference type="EMBL" id="GJG26809.1"/>
    </source>
</evidence>
<evidence type="ECO:0000256" key="3">
    <source>
        <dbReference type="ARBA" id="ARBA00023163"/>
    </source>
</evidence>
<evidence type="ECO:0000313" key="7">
    <source>
        <dbReference type="Proteomes" id="UP000216189"/>
    </source>
</evidence>
<keyword evidence="2" id="KW-0238">DNA-binding</keyword>
<dbReference type="Pfam" id="PF12833">
    <property type="entry name" value="HTH_18"/>
    <property type="match status" value="1"/>
</dbReference>
<dbReference type="InterPro" id="IPR018062">
    <property type="entry name" value="HTH_AraC-typ_CS"/>
</dbReference>
<dbReference type="EMBL" id="NPJF01000050">
    <property type="protein sequence ID" value="OYP54104.1"/>
    <property type="molecule type" value="Genomic_DNA"/>
</dbReference>
<evidence type="ECO:0000256" key="2">
    <source>
        <dbReference type="ARBA" id="ARBA00023125"/>
    </source>
</evidence>
<reference evidence="6 7" key="1">
    <citation type="submission" date="2017-08" db="EMBL/GenBank/DDBJ databases">
        <title>Comparative genomics of non-oral Prevotella species.</title>
        <authorList>
            <person name="Accetto T."/>
            <person name="Nograsek B."/>
            <person name="Avgustin G."/>
        </authorList>
    </citation>
    <scope>NUCLEOTIDE SEQUENCE [LARGE SCALE GENOMIC DNA]</scope>
    <source>
        <strain evidence="6 7">TC1-1</strain>
    </source>
</reference>
<proteinExistence type="predicted"/>
<dbReference type="GO" id="GO:0043565">
    <property type="term" value="F:sequence-specific DNA binding"/>
    <property type="evidence" value="ECO:0007669"/>
    <property type="project" value="InterPro"/>
</dbReference>
<dbReference type="PANTHER" id="PTHR43280:SF28">
    <property type="entry name" value="HTH-TYPE TRANSCRIPTIONAL ACTIVATOR RHAS"/>
    <property type="match status" value="1"/>
</dbReference>
<dbReference type="PROSITE" id="PS00041">
    <property type="entry name" value="HTH_ARAC_FAMILY_1"/>
    <property type="match status" value="1"/>
</dbReference>
<dbReference type="PANTHER" id="PTHR43280">
    <property type="entry name" value="ARAC-FAMILY TRANSCRIPTIONAL REGULATOR"/>
    <property type="match status" value="1"/>
</dbReference>
<dbReference type="Gene3D" id="2.60.120.10">
    <property type="entry name" value="Jelly Rolls"/>
    <property type="match status" value="1"/>
</dbReference>
<dbReference type="PROSITE" id="PS01124">
    <property type="entry name" value="HTH_ARAC_FAMILY_2"/>
    <property type="match status" value="1"/>
</dbReference>
<evidence type="ECO:0000313" key="6">
    <source>
        <dbReference type="EMBL" id="OYP54104.1"/>
    </source>
</evidence>
<dbReference type="Gene3D" id="1.10.10.60">
    <property type="entry name" value="Homeodomain-like"/>
    <property type="match status" value="2"/>
</dbReference>